<dbReference type="Gene3D" id="3.40.50.1820">
    <property type="entry name" value="alpha/beta hydrolase"/>
    <property type="match status" value="1"/>
</dbReference>
<evidence type="ECO:0000313" key="3">
    <source>
        <dbReference type="EMBL" id="GAA0424512.1"/>
    </source>
</evidence>
<dbReference type="Proteomes" id="UP001500879">
    <property type="component" value="Unassembled WGS sequence"/>
</dbReference>
<accession>A0ABP3IVS5</accession>
<comment type="similarity">
    <text evidence="1">Belongs to the thioesterase family.</text>
</comment>
<evidence type="ECO:0000256" key="1">
    <source>
        <dbReference type="ARBA" id="ARBA00007169"/>
    </source>
</evidence>
<organism evidence="3 4">
    <name type="scientific">Streptomyces luteireticuli</name>
    <dbReference type="NCBI Taxonomy" id="173858"/>
    <lineage>
        <taxon>Bacteria</taxon>
        <taxon>Bacillati</taxon>
        <taxon>Actinomycetota</taxon>
        <taxon>Actinomycetes</taxon>
        <taxon>Kitasatosporales</taxon>
        <taxon>Streptomycetaceae</taxon>
        <taxon>Streptomyces</taxon>
    </lineage>
</organism>
<proteinExistence type="inferred from homology"/>
<sequence>MVRPLGDGLLWELTPEPAWTGADAAVLLLPGVGGTTGDFALWTCHLAPVFRVLTVRYPGRDRTADPPPGPAGLAAGLAHRVVRHVPEPLLILGHSMGAVIGYETACRLARHGRPALALHVCAAFSPPEYAAFDLNTRTMDDDALTDLARTLAIPLPREERAQQRHDALRAVRADLALIDAYDCGPRPRPLEYPVTVWSARDDTVVPAASAHRWQSAARHPLTHHTLPVAHHCLTDRQAIEPITRALRAGARSGVGWA</sequence>
<name>A0ABP3IVS5_9ACTN</name>
<dbReference type="InterPro" id="IPR012223">
    <property type="entry name" value="TEII"/>
</dbReference>
<protein>
    <submittedName>
        <fullName evidence="3">Alpha/beta fold hydrolase</fullName>
    </submittedName>
</protein>
<dbReference type="InterPro" id="IPR029058">
    <property type="entry name" value="AB_hydrolase_fold"/>
</dbReference>
<keyword evidence="4" id="KW-1185">Reference proteome</keyword>
<dbReference type="PANTHER" id="PTHR11487:SF0">
    <property type="entry name" value="S-ACYL FATTY ACID SYNTHASE THIOESTERASE, MEDIUM CHAIN"/>
    <property type="match status" value="1"/>
</dbReference>
<evidence type="ECO:0000259" key="2">
    <source>
        <dbReference type="Pfam" id="PF00975"/>
    </source>
</evidence>
<dbReference type="PANTHER" id="PTHR11487">
    <property type="entry name" value="THIOESTERASE"/>
    <property type="match status" value="1"/>
</dbReference>
<feature type="domain" description="Thioesterase" evidence="2">
    <location>
        <begin position="26"/>
        <end position="235"/>
    </location>
</feature>
<dbReference type="Pfam" id="PF00975">
    <property type="entry name" value="Thioesterase"/>
    <property type="match status" value="1"/>
</dbReference>
<evidence type="ECO:0000313" key="4">
    <source>
        <dbReference type="Proteomes" id="UP001500879"/>
    </source>
</evidence>
<keyword evidence="3" id="KW-0378">Hydrolase</keyword>
<gene>
    <name evidence="3" type="ORF">GCM10010357_52510</name>
</gene>
<dbReference type="SUPFAM" id="SSF53474">
    <property type="entry name" value="alpha/beta-Hydrolases"/>
    <property type="match status" value="1"/>
</dbReference>
<reference evidence="4" key="1">
    <citation type="journal article" date="2019" name="Int. J. Syst. Evol. Microbiol.">
        <title>The Global Catalogue of Microorganisms (GCM) 10K type strain sequencing project: providing services to taxonomists for standard genome sequencing and annotation.</title>
        <authorList>
            <consortium name="The Broad Institute Genomics Platform"/>
            <consortium name="The Broad Institute Genome Sequencing Center for Infectious Disease"/>
            <person name="Wu L."/>
            <person name="Ma J."/>
        </authorList>
    </citation>
    <scope>NUCLEOTIDE SEQUENCE [LARGE SCALE GENOMIC DNA]</scope>
    <source>
        <strain evidence="4">JCM 4788</strain>
    </source>
</reference>
<dbReference type="InterPro" id="IPR001031">
    <property type="entry name" value="Thioesterase"/>
</dbReference>
<dbReference type="GO" id="GO:0016787">
    <property type="term" value="F:hydrolase activity"/>
    <property type="evidence" value="ECO:0007669"/>
    <property type="project" value="UniProtKB-KW"/>
</dbReference>
<comment type="caution">
    <text evidence="3">The sequence shown here is derived from an EMBL/GenBank/DDBJ whole genome shotgun (WGS) entry which is preliminary data.</text>
</comment>
<dbReference type="RefSeq" id="WP_344029144.1">
    <property type="nucleotide sequence ID" value="NZ_BAAABX010000056.1"/>
</dbReference>
<dbReference type="EMBL" id="BAAABX010000056">
    <property type="protein sequence ID" value="GAA0424512.1"/>
    <property type="molecule type" value="Genomic_DNA"/>
</dbReference>